<organism evidence="1 2">
    <name type="scientific">Natronomicrosphaera hydrolytica</name>
    <dbReference type="NCBI Taxonomy" id="3242702"/>
    <lineage>
        <taxon>Bacteria</taxon>
        <taxon>Pseudomonadati</taxon>
        <taxon>Planctomycetota</taxon>
        <taxon>Phycisphaerae</taxon>
        <taxon>Phycisphaerales</taxon>
        <taxon>Phycisphaeraceae</taxon>
        <taxon>Natronomicrosphaera</taxon>
    </lineage>
</organism>
<dbReference type="EMBL" id="JBGUBD010000011">
    <property type="protein sequence ID" value="MFA9479730.1"/>
    <property type="molecule type" value="Genomic_DNA"/>
</dbReference>
<evidence type="ECO:0000313" key="1">
    <source>
        <dbReference type="EMBL" id="MFA9479730.1"/>
    </source>
</evidence>
<comment type="caution">
    <text evidence="1">The sequence shown here is derived from an EMBL/GenBank/DDBJ whole genome shotgun (WGS) entry which is preliminary data.</text>
</comment>
<reference evidence="1 2" key="1">
    <citation type="submission" date="2024-08" db="EMBL/GenBank/DDBJ databases">
        <title>Whole-genome sequencing of halo(alkali)philic microorganisms from hypersaline lakes.</title>
        <authorList>
            <person name="Sorokin D.Y."/>
            <person name="Merkel A.Y."/>
            <person name="Messina E."/>
            <person name="Yakimov M."/>
        </authorList>
    </citation>
    <scope>NUCLEOTIDE SEQUENCE [LARGE SCALE GENOMIC DNA]</scope>
    <source>
        <strain evidence="1 2">AB-hyl4</strain>
    </source>
</reference>
<gene>
    <name evidence="1" type="ORF">ACERK3_15695</name>
</gene>
<accession>A0ABV4U7Z2</accession>
<name>A0ABV4U7Z2_9BACT</name>
<sequence length="173" mass="19651">MMSNVTSHQICDERTANRIARRINAARSYAKHVDEWAAAEIRRAQKQEERLLQWFAPRLEAWARWRLGGGRRRSIALPGGTLSLRRQPVRPTVVAEAEVLAWCRDHLPAAIELDVRVAGPQVITVRQWLEQTGLEAEAVEKLRRRIVAEHVKVSGEMPPGMEMGGGDERLYIS</sequence>
<evidence type="ECO:0000313" key="2">
    <source>
        <dbReference type="Proteomes" id="UP001575105"/>
    </source>
</evidence>
<dbReference type="Proteomes" id="UP001575105">
    <property type="component" value="Unassembled WGS sequence"/>
</dbReference>
<protein>
    <submittedName>
        <fullName evidence="1">Uncharacterized protein</fullName>
    </submittedName>
</protein>
<keyword evidence="2" id="KW-1185">Reference proteome</keyword>
<proteinExistence type="predicted"/>
<dbReference type="RefSeq" id="WP_425346653.1">
    <property type="nucleotide sequence ID" value="NZ_JBGUBD010000011.1"/>
</dbReference>